<name>E3ND61_CAERE</name>
<feature type="DNA-binding region" description="Homeobox" evidence="8">
    <location>
        <begin position="393"/>
        <end position="452"/>
    </location>
</feature>
<keyword evidence="4 8" id="KW-0238">DNA-binding</keyword>
<gene>
    <name evidence="14" type="ORF">CRE_29192</name>
</gene>
<evidence type="ECO:0000256" key="10">
    <source>
        <dbReference type="RuleBase" id="RU361129"/>
    </source>
</evidence>
<dbReference type="HOGENOM" id="CLU_592169_0_0_1"/>
<evidence type="ECO:0000256" key="11">
    <source>
        <dbReference type="SAM" id="MobiDB-lite"/>
    </source>
</evidence>
<dbReference type="InterPro" id="IPR003350">
    <property type="entry name" value="CUT_dom"/>
</dbReference>
<dbReference type="Pfam" id="PF00046">
    <property type="entry name" value="Homeodomain"/>
    <property type="match status" value="1"/>
</dbReference>
<keyword evidence="7 8" id="KW-0539">Nucleus</keyword>
<sequence length="462" mass="53049">MPTHQYFNAEMPDNILEQAPPTQIEEAPPTSEASSPSQMAYQMTPPTHLAPPTRMAPPTFYSNDPNYPNIPIMAISDNYDERIDEPTIYVYPENGAELQEEQNYSNPTETYYDLHSGNSQILPVDHKNYSTPTVLSMGGPINGGGGVYWRQAYDDDDIGDMGHNLNFDGDQIETVDHTPQEAYEPTNRMPNSSRQAEMQENVYYNQYDDTNYMDHQNVDFDVPIGEENINPVVDHKVKPRPQKVFKPRNRKPRRKATVPSTYYHQDSNQPSTSGGTPSYSNPVYSNPSKSSDYLDTRRVCSDISFELKMCGISQSKFANRVLKRTQGTLSDTLKKPKPWEDLKEVGKQIYIQMAEWMSLPLDEKMAKVEEEGAELVNEKTDSSENSSDATTKPIKKRFQFSQHQKETLEAIFKIERRPDQRIMAVTAEKLNLDFIQVHTYFMNARRRSRFADDKRVEEMDME</sequence>
<dbReference type="SMART" id="SM01109">
    <property type="entry name" value="CUT"/>
    <property type="match status" value="1"/>
</dbReference>
<dbReference type="Pfam" id="PF02376">
    <property type="entry name" value="CUT"/>
    <property type="match status" value="1"/>
</dbReference>
<dbReference type="eggNOG" id="KOG2252">
    <property type="taxonomic scope" value="Eukaryota"/>
</dbReference>
<protein>
    <recommendedName>
        <fullName evidence="10">One cut domain family member</fullName>
    </recommendedName>
</protein>
<dbReference type="InterPro" id="IPR051649">
    <property type="entry name" value="CUT_Homeobox"/>
</dbReference>
<dbReference type="InterPro" id="IPR001356">
    <property type="entry name" value="HD"/>
</dbReference>
<dbReference type="STRING" id="31234.E3ND61"/>
<feature type="compositionally biased region" description="Low complexity" evidence="11">
    <location>
        <begin position="277"/>
        <end position="291"/>
    </location>
</feature>
<evidence type="ECO:0000256" key="8">
    <source>
        <dbReference type="PROSITE-ProRule" id="PRU00108"/>
    </source>
</evidence>
<dbReference type="Gene3D" id="1.10.10.60">
    <property type="entry name" value="Homeodomain-like"/>
    <property type="match status" value="1"/>
</dbReference>
<feature type="compositionally biased region" description="Low complexity" evidence="11">
    <location>
        <begin position="25"/>
        <end position="37"/>
    </location>
</feature>
<evidence type="ECO:0000256" key="2">
    <source>
        <dbReference type="ARBA" id="ARBA00008190"/>
    </source>
</evidence>
<reference evidence="14" key="1">
    <citation type="submission" date="2007-07" db="EMBL/GenBank/DDBJ databases">
        <title>PCAP assembly of the Caenorhabditis remanei genome.</title>
        <authorList>
            <consortium name="The Caenorhabditis remanei Sequencing Consortium"/>
            <person name="Wilson R.K."/>
        </authorList>
    </citation>
    <scope>NUCLEOTIDE SEQUENCE [LARGE SCALE GENOMIC DNA]</scope>
    <source>
        <strain evidence="14">PB4641</strain>
    </source>
</reference>
<feature type="compositionally biased region" description="Basic and acidic residues" evidence="11">
    <location>
        <begin position="370"/>
        <end position="382"/>
    </location>
</feature>
<evidence type="ECO:0000256" key="7">
    <source>
        <dbReference type="ARBA" id="ARBA00023242"/>
    </source>
</evidence>
<keyword evidence="3 10" id="KW-0805">Transcription regulation</keyword>
<dbReference type="InterPro" id="IPR009057">
    <property type="entry name" value="Homeodomain-like_sf"/>
</dbReference>
<dbReference type="EMBL" id="DS268606">
    <property type="protein sequence ID" value="EFO93492.1"/>
    <property type="molecule type" value="Genomic_DNA"/>
</dbReference>
<dbReference type="AlphaFoldDB" id="E3ND61"/>
<dbReference type="PANTHER" id="PTHR14057:SF32">
    <property type="entry name" value="HOMEOBOX PROTEIN CEH-21-RELATED"/>
    <property type="match status" value="1"/>
</dbReference>
<feature type="domain" description="CUT" evidence="13">
    <location>
        <begin position="285"/>
        <end position="372"/>
    </location>
</feature>
<dbReference type="GO" id="GO:0000978">
    <property type="term" value="F:RNA polymerase II cis-regulatory region sequence-specific DNA binding"/>
    <property type="evidence" value="ECO:0007669"/>
    <property type="project" value="TreeGrafter"/>
</dbReference>
<feature type="region of interest" description="Disordered" evidence="11">
    <location>
        <begin position="1"/>
        <end position="62"/>
    </location>
</feature>
<feature type="compositionally biased region" description="Basic residues" evidence="11">
    <location>
        <begin position="237"/>
        <end position="256"/>
    </location>
</feature>
<dbReference type="SUPFAM" id="SSF47413">
    <property type="entry name" value="lambda repressor-like DNA-binding domains"/>
    <property type="match status" value="1"/>
</dbReference>
<evidence type="ECO:0000256" key="5">
    <source>
        <dbReference type="ARBA" id="ARBA00023155"/>
    </source>
</evidence>
<keyword evidence="15" id="KW-1185">Reference proteome</keyword>
<evidence type="ECO:0000313" key="14">
    <source>
        <dbReference type="EMBL" id="EFO93492.1"/>
    </source>
</evidence>
<dbReference type="InterPro" id="IPR010982">
    <property type="entry name" value="Lambda_DNA-bd_dom_sf"/>
</dbReference>
<dbReference type="SUPFAM" id="SSF46689">
    <property type="entry name" value="Homeodomain-like"/>
    <property type="match status" value="1"/>
</dbReference>
<dbReference type="CDD" id="cd00086">
    <property type="entry name" value="homeodomain"/>
    <property type="match status" value="1"/>
</dbReference>
<evidence type="ECO:0000256" key="4">
    <source>
        <dbReference type="ARBA" id="ARBA00023125"/>
    </source>
</evidence>
<dbReference type="PANTHER" id="PTHR14057">
    <property type="entry name" value="TRANSCRIPTION FACTOR ONECUT"/>
    <property type="match status" value="1"/>
</dbReference>
<keyword evidence="6 10" id="KW-0804">Transcription</keyword>
<evidence type="ECO:0000259" key="13">
    <source>
        <dbReference type="PROSITE" id="PS51042"/>
    </source>
</evidence>
<evidence type="ECO:0000256" key="9">
    <source>
        <dbReference type="RuleBase" id="RU000682"/>
    </source>
</evidence>
<dbReference type="PROSITE" id="PS51042">
    <property type="entry name" value="CUT"/>
    <property type="match status" value="1"/>
</dbReference>
<evidence type="ECO:0000256" key="3">
    <source>
        <dbReference type="ARBA" id="ARBA00023015"/>
    </source>
</evidence>
<evidence type="ECO:0000313" key="15">
    <source>
        <dbReference type="Proteomes" id="UP000008281"/>
    </source>
</evidence>
<evidence type="ECO:0000259" key="12">
    <source>
        <dbReference type="PROSITE" id="PS50071"/>
    </source>
</evidence>
<feature type="compositionally biased region" description="Polar residues" evidence="11">
    <location>
        <begin position="258"/>
        <end position="276"/>
    </location>
</feature>
<keyword evidence="5 8" id="KW-0371">Homeobox</keyword>
<dbReference type="OrthoDB" id="10068888at2759"/>
<feature type="region of interest" description="Disordered" evidence="11">
    <location>
        <begin position="370"/>
        <end position="395"/>
    </location>
</feature>
<accession>E3ND61</accession>
<feature type="domain" description="Homeobox" evidence="12">
    <location>
        <begin position="391"/>
        <end position="451"/>
    </location>
</feature>
<evidence type="ECO:0000256" key="6">
    <source>
        <dbReference type="ARBA" id="ARBA00023163"/>
    </source>
</evidence>
<dbReference type="Gene3D" id="1.10.260.40">
    <property type="entry name" value="lambda repressor-like DNA-binding domains"/>
    <property type="match status" value="1"/>
</dbReference>
<comment type="similarity">
    <text evidence="2 10">Belongs to the CUT homeobox family.</text>
</comment>
<dbReference type="GO" id="GO:0000981">
    <property type="term" value="F:DNA-binding transcription factor activity, RNA polymerase II-specific"/>
    <property type="evidence" value="ECO:0007669"/>
    <property type="project" value="TreeGrafter"/>
</dbReference>
<dbReference type="Proteomes" id="UP000008281">
    <property type="component" value="Unassembled WGS sequence"/>
</dbReference>
<feature type="region of interest" description="Disordered" evidence="11">
    <location>
        <begin position="231"/>
        <end position="293"/>
    </location>
</feature>
<dbReference type="PROSITE" id="PS50071">
    <property type="entry name" value="HOMEOBOX_2"/>
    <property type="match status" value="1"/>
</dbReference>
<dbReference type="GO" id="GO:0005634">
    <property type="term" value="C:nucleus"/>
    <property type="evidence" value="ECO:0007669"/>
    <property type="project" value="UniProtKB-SubCell"/>
</dbReference>
<comment type="subcellular location">
    <subcellularLocation>
        <location evidence="1 8 9">Nucleus</location>
    </subcellularLocation>
</comment>
<dbReference type="SMART" id="SM00389">
    <property type="entry name" value="HOX"/>
    <property type="match status" value="1"/>
</dbReference>
<evidence type="ECO:0000256" key="1">
    <source>
        <dbReference type="ARBA" id="ARBA00004123"/>
    </source>
</evidence>
<organism evidence="15">
    <name type="scientific">Caenorhabditis remanei</name>
    <name type="common">Caenorhabditis vulgaris</name>
    <dbReference type="NCBI Taxonomy" id="31234"/>
    <lineage>
        <taxon>Eukaryota</taxon>
        <taxon>Metazoa</taxon>
        <taxon>Ecdysozoa</taxon>
        <taxon>Nematoda</taxon>
        <taxon>Chromadorea</taxon>
        <taxon>Rhabditida</taxon>
        <taxon>Rhabditina</taxon>
        <taxon>Rhabditomorpha</taxon>
        <taxon>Rhabditoidea</taxon>
        <taxon>Rhabditidae</taxon>
        <taxon>Peloderinae</taxon>
        <taxon>Caenorhabditis</taxon>
    </lineage>
</organism>
<proteinExistence type="inferred from homology"/>
<dbReference type="InParanoid" id="E3ND61"/>